<accession>A0A8X6Q704</accession>
<evidence type="ECO:0000313" key="1">
    <source>
        <dbReference type="EMBL" id="GFU03665.1"/>
    </source>
</evidence>
<name>A0A8X6Q704_NEPPI</name>
<sequence>MSLIKDRENSRFRSIQVRPILEPHSKIAHFLCYCKSRQTPKDQMATYNISALTPIRNTIPYTRTFMCFKIAGKRNSLLLELTLQKPQSLPVFSTCQDVVGSRKREL</sequence>
<dbReference type="AlphaFoldDB" id="A0A8X6Q704"/>
<protein>
    <submittedName>
        <fullName evidence="1">Uncharacterized protein</fullName>
    </submittedName>
</protein>
<evidence type="ECO:0000313" key="2">
    <source>
        <dbReference type="Proteomes" id="UP000887013"/>
    </source>
</evidence>
<reference evidence="1" key="1">
    <citation type="submission" date="2020-08" db="EMBL/GenBank/DDBJ databases">
        <title>Multicomponent nature underlies the extraordinary mechanical properties of spider dragline silk.</title>
        <authorList>
            <person name="Kono N."/>
            <person name="Nakamura H."/>
            <person name="Mori M."/>
            <person name="Yoshida Y."/>
            <person name="Ohtoshi R."/>
            <person name="Malay A.D."/>
            <person name="Moran D.A.P."/>
            <person name="Tomita M."/>
            <person name="Numata K."/>
            <person name="Arakawa K."/>
        </authorList>
    </citation>
    <scope>NUCLEOTIDE SEQUENCE</scope>
</reference>
<comment type="caution">
    <text evidence="1">The sequence shown here is derived from an EMBL/GenBank/DDBJ whole genome shotgun (WGS) entry which is preliminary data.</text>
</comment>
<keyword evidence="2" id="KW-1185">Reference proteome</keyword>
<gene>
    <name evidence="1" type="ORF">NPIL_78491</name>
</gene>
<dbReference type="Proteomes" id="UP000887013">
    <property type="component" value="Unassembled WGS sequence"/>
</dbReference>
<dbReference type="EMBL" id="BMAW01027736">
    <property type="protein sequence ID" value="GFU03665.1"/>
    <property type="molecule type" value="Genomic_DNA"/>
</dbReference>
<proteinExistence type="predicted"/>
<organism evidence="1 2">
    <name type="scientific">Nephila pilipes</name>
    <name type="common">Giant wood spider</name>
    <name type="synonym">Nephila maculata</name>
    <dbReference type="NCBI Taxonomy" id="299642"/>
    <lineage>
        <taxon>Eukaryota</taxon>
        <taxon>Metazoa</taxon>
        <taxon>Ecdysozoa</taxon>
        <taxon>Arthropoda</taxon>
        <taxon>Chelicerata</taxon>
        <taxon>Arachnida</taxon>
        <taxon>Araneae</taxon>
        <taxon>Araneomorphae</taxon>
        <taxon>Entelegynae</taxon>
        <taxon>Araneoidea</taxon>
        <taxon>Nephilidae</taxon>
        <taxon>Nephila</taxon>
    </lineage>
</organism>